<evidence type="ECO:0000259" key="6">
    <source>
        <dbReference type="Pfam" id="PF14693"/>
    </source>
</evidence>
<dbReference type="Gene3D" id="2.170.120.20">
    <property type="entry name" value="Ribosomal protein L25, beta domain"/>
    <property type="match status" value="1"/>
</dbReference>
<comment type="caution">
    <text evidence="7">The sequence shown here is derived from an EMBL/GenBank/DDBJ whole genome shotgun (WGS) entry which is preliminary data.</text>
</comment>
<dbReference type="InterPro" id="IPR029751">
    <property type="entry name" value="Ribosomal_L25_dom"/>
</dbReference>
<keyword evidence="4" id="KW-0687">Ribonucleoprotein</keyword>
<accession>A0A645CVH4</accession>
<dbReference type="GO" id="GO:0006412">
    <property type="term" value="P:translation"/>
    <property type="evidence" value="ECO:0007669"/>
    <property type="project" value="InterPro"/>
</dbReference>
<dbReference type="Pfam" id="PF14693">
    <property type="entry name" value="Ribosomal_TL5_C"/>
    <property type="match status" value="1"/>
</dbReference>
<dbReference type="CDD" id="cd00495">
    <property type="entry name" value="Ribosomal_L25_TL5_CTC"/>
    <property type="match status" value="1"/>
</dbReference>
<dbReference type="GO" id="GO:0003735">
    <property type="term" value="F:structural constituent of ribosome"/>
    <property type="evidence" value="ECO:0007669"/>
    <property type="project" value="InterPro"/>
</dbReference>
<feature type="domain" description="Large ribosomal subunit protein bL25 L25" evidence="5">
    <location>
        <begin position="6"/>
        <end position="90"/>
    </location>
</feature>
<feature type="domain" description="Large ribosomal subunit protein bL25 beta" evidence="6">
    <location>
        <begin position="99"/>
        <end position="178"/>
    </location>
</feature>
<dbReference type="EMBL" id="VSSQ01030353">
    <property type="protein sequence ID" value="MPM80858.1"/>
    <property type="molecule type" value="Genomic_DNA"/>
</dbReference>
<evidence type="ECO:0000256" key="3">
    <source>
        <dbReference type="ARBA" id="ARBA00022980"/>
    </source>
</evidence>
<dbReference type="GO" id="GO:0008097">
    <property type="term" value="F:5S rRNA binding"/>
    <property type="evidence" value="ECO:0007669"/>
    <property type="project" value="InterPro"/>
</dbReference>
<dbReference type="InterPro" id="IPR020056">
    <property type="entry name" value="Rbsml_bL25/Gln-tRNA_synth_N"/>
</dbReference>
<dbReference type="Pfam" id="PF01386">
    <property type="entry name" value="Ribosomal_L25p"/>
    <property type="match status" value="1"/>
</dbReference>
<dbReference type="InterPro" id="IPR011035">
    <property type="entry name" value="Ribosomal_bL25/Gln-tRNA_synth"/>
</dbReference>
<keyword evidence="3 7" id="KW-0689">Ribosomal protein</keyword>
<dbReference type="NCBIfam" id="NF004132">
    <property type="entry name" value="PRK05618.2-2"/>
    <property type="match status" value="1"/>
</dbReference>
<dbReference type="PANTHER" id="PTHR33284">
    <property type="entry name" value="RIBOSOMAL PROTEIN L25/GLN-TRNA SYNTHETASE, ANTI-CODON-BINDING DOMAIN-CONTAINING PROTEIN"/>
    <property type="match status" value="1"/>
</dbReference>
<sequence>MKTFELKGSVRADLGKKASKAERVSENVPCVLYGGANNVHFTATASDLRKLIYSPDVFVVQLDIDGQKCNSIMKALQFHPVTDKVLHIDFLQVTEDKPVVVEIPVKLEGLAEGVKAGGKLALEMRKLKVKGLYNQITERIVIDVTSLGLGKSIQVGNVTAENLEILNAKNAVVAQVKLTRAARGAAASAAAAGKK</sequence>
<evidence type="ECO:0000256" key="4">
    <source>
        <dbReference type="ARBA" id="ARBA00023274"/>
    </source>
</evidence>
<dbReference type="InterPro" id="IPR020057">
    <property type="entry name" value="Ribosomal_bL25_b-dom"/>
</dbReference>
<protein>
    <submittedName>
        <fullName evidence="7">50S ribosomal protein L25</fullName>
    </submittedName>
</protein>
<evidence type="ECO:0000259" key="5">
    <source>
        <dbReference type="Pfam" id="PF01386"/>
    </source>
</evidence>
<dbReference type="HAMAP" id="MF_01334">
    <property type="entry name" value="Ribosomal_bL25_CTC"/>
    <property type="match status" value="1"/>
</dbReference>
<dbReference type="NCBIfam" id="TIGR00731">
    <property type="entry name" value="bL25_bact_ctc"/>
    <property type="match status" value="1"/>
</dbReference>
<dbReference type="Gene3D" id="2.40.240.10">
    <property type="entry name" value="Ribosomal Protein L25, Chain P"/>
    <property type="match status" value="1"/>
</dbReference>
<evidence type="ECO:0000313" key="7">
    <source>
        <dbReference type="EMBL" id="MPM80858.1"/>
    </source>
</evidence>
<evidence type="ECO:0000256" key="1">
    <source>
        <dbReference type="ARBA" id="ARBA00022730"/>
    </source>
</evidence>
<dbReference type="PANTHER" id="PTHR33284:SF1">
    <property type="entry name" value="RIBOSOMAL PROTEIN L25_GLN-TRNA SYNTHETASE, ANTI-CODON-BINDING DOMAIN-CONTAINING PROTEIN"/>
    <property type="match status" value="1"/>
</dbReference>
<organism evidence="7">
    <name type="scientific">bioreactor metagenome</name>
    <dbReference type="NCBI Taxonomy" id="1076179"/>
    <lineage>
        <taxon>unclassified sequences</taxon>
        <taxon>metagenomes</taxon>
        <taxon>ecological metagenomes</taxon>
    </lineage>
</organism>
<dbReference type="SUPFAM" id="SSF50715">
    <property type="entry name" value="Ribosomal protein L25-like"/>
    <property type="match status" value="1"/>
</dbReference>
<evidence type="ECO:0000256" key="2">
    <source>
        <dbReference type="ARBA" id="ARBA00022884"/>
    </source>
</evidence>
<dbReference type="InterPro" id="IPR001021">
    <property type="entry name" value="Ribosomal_bL25_long"/>
</dbReference>
<reference evidence="7" key="1">
    <citation type="submission" date="2019-08" db="EMBL/GenBank/DDBJ databases">
        <authorList>
            <person name="Kucharzyk K."/>
            <person name="Murdoch R.W."/>
            <person name="Higgins S."/>
            <person name="Loffler F."/>
        </authorList>
    </citation>
    <scope>NUCLEOTIDE SEQUENCE</scope>
</reference>
<proteinExistence type="inferred from homology"/>
<keyword evidence="2" id="KW-0694">RNA-binding</keyword>
<dbReference type="GO" id="GO:0022625">
    <property type="term" value="C:cytosolic large ribosomal subunit"/>
    <property type="evidence" value="ECO:0007669"/>
    <property type="project" value="TreeGrafter"/>
</dbReference>
<name>A0A645CVH4_9ZZZZ</name>
<dbReference type="InterPro" id="IPR020930">
    <property type="entry name" value="Ribosomal_uL5_bac-type"/>
</dbReference>
<dbReference type="AlphaFoldDB" id="A0A645CVH4"/>
<gene>
    <name evidence="7" type="primary">rplY_26</name>
    <name evidence="7" type="ORF">SDC9_127909</name>
</gene>
<keyword evidence="1" id="KW-0699">rRNA-binding</keyword>
<dbReference type="InterPro" id="IPR037121">
    <property type="entry name" value="Ribosomal_bL25_C"/>
</dbReference>